<sequence>MKGKQVMSPQIRERIDELIAAADVAADGTERAAATARLAELGVERLAVEPGTRFDPSRHRAVAVTPAAAPAEENLVATMIRPGWCHEGQILRYVEVRVQVPPARCPAPGAS</sequence>
<evidence type="ECO:0000256" key="1">
    <source>
        <dbReference type="ARBA" id="ARBA00023186"/>
    </source>
</evidence>
<dbReference type="Pfam" id="PF01025">
    <property type="entry name" value="GrpE"/>
    <property type="match status" value="1"/>
</dbReference>
<dbReference type="GO" id="GO:0051087">
    <property type="term" value="F:protein-folding chaperone binding"/>
    <property type="evidence" value="ECO:0007669"/>
    <property type="project" value="InterPro"/>
</dbReference>
<dbReference type="SUPFAM" id="SSF51064">
    <property type="entry name" value="Head domain of nucleotide exchange factor GrpE"/>
    <property type="match status" value="1"/>
</dbReference>
<comment type="caution">
    <text evidence="2">The sequence shown here is derived from an EMBL/GenBank/DDBJ whole genome shotgun (WGS) entry which is preliminary data.</text>
</comment>
<dbReference type="GO" id="GO:0042803">
    <property type="term" value="F:protein homodimerization activity"/>
    <property type="evidence" value="ECO:0007669"/>
    <property type="project" value="InterPro"/>
</dbReference>
<dbReference type="Proteomes" id="UP001198630">
    <property type="component" value="Unassembled WGS sequence"/>
</dbReference>
<evidence type="ECO:0000313" key="2">
    <source>
        <dbReference type="EMBL" id="MCD2113080.1"/>
    </source>
</evidence>
<dbReference type="EMBL" id="JAJNCO010000010">
    <property type="protein sequence ID" value="MCD2113080.1"/>
    <property type="molecule type" value="Genomic_DNA"/>
</dbReference>
<organism evidence="2 3">
    <name type="scientific">Rhodococcus rhodochrous</name>
    <dbReference type="NCBI Taxonomy" id="1829"/>
    <lineage>
        <taxon>Bacteria</taxon>
        <taxon>Bacillati</taxon>
        <taxon>Actinomycetota</taxon>
        <taxon>Actinomycetes</taxon>
        <taxon>Mycobacteriales</taxon>
        <taxon>Nocardiaceae</taxon>
        <taxon>Rhodococcus</taxon>
    </lineage>
</organism>
<dbReference type="AlphaFoldDB" id="A0AAW4XK91"/>
<accession>A0AAW4XK91</accession>
<protein>
    <submittedName>
        <fullName evidence="2">Nucleotide exchange factor GrpE</fullName>
    </submittedName>
</protein>
<evidence type="ECO:0000313" key="3">
    <source>
        <dbReference type="Proteomes" id="UP001198630"/>
    </source>
</evidence>
<proteinExistence type="predicted"/>
<dbReference type="InterPro" id="IPR000740">
    <property type="entry name" value="GrpE"/>
</dbReference>
<gene>
    <name evidence="2" type="primary">grpE</name>
    <name evidence="2" type="ORF">LQ384_18375</name>
</gene>
<dbReference type="GO" id="GO:0006457">
    <property type="term" value="P:protein folding"/>
    <property type="evidence" value="ECO:0007669"/>
    <property type="project" value="InterPro"/>
</dbReference>
<dbReference type="InterPro" id="IPR009012">
    <property type="entry name" value="GrpE_head"/>
</dbReference>
<name>A0AAW4XK91_RHORH</name>
<dbReference type="Gene3D" id="2.30.22.10">
    <property type="entry name" value="Head domain of nucleotide exchange factor GrpE"/>
    <property type="match status" value="1"/>
</dbReference>
<keyword evidence="1" id="KW-0143">Chaperone</keyword>
<dbReference type="GO" id="GO:0000774">
    <property type="term" value="F:adenyl-nucleotide exchange factor activity"/>
    <property type="evidence" value="ECO:0007669"/>
    <property type="project" value="InterPro"/>
</dbReference>
<dbReference type="RefSeq" id="WP_230791643.1">
    <property type="nucleotide sequence ID" value="NZ_JAJNCO010000010.1"/>
</dbReference>
<reference evidence="2" key="1">
    <citation type="submission" date="2021-11" db="EMBL/GenBank/DDBJ databases">
        <title>Development of a sustainable strategy for remediation of hydrocarbon-contaminated territories based on the waste exchange concept.</title>
        <authorList>
            <person name="Elkin A."/>
        </authorList>
    </citation>
    <scope>NUCLEOTIDE SEQUENCE</scope>
    <source>
        <strain evidence="2">IEGM 757</strain>
    </source>
</reference>